<evidence type="ECO:0000259" key="10">
    <source>
        <dbReference type="PROSITE" id="PS51285"/>
    </source>
</evidence>
<evidence type="ECO:0000256" key="1">
    <source>
        <dbReference type="ARBA" id="ARBA00022527"/>
    </source>
</evidence>
<evidence type="ECO:0000259" key="9">
    <source>
        <dbReference type="PROSITE" id="PS50011"/>
    </source>
</evidence>
<dbReference type="AlphaFoldDB" id="D7FW58"/>
<evidence type="ECO:0000313" key="11">
    <source>
        <dbReference type="EMBL" id="CBJ25578.1"/>
    </source>
</evidence>
<feature type="compositionally biased region" description="Basic and acidic residues" evidence="8">
    <location>
        <begin position="517"/>
        <end position="533"/>
    </location>
</feature>
<dbReference type="Gene3D" id="3.30.200.20">
    <property type="entry name" value="Phosphorylase Kinase, domain 1"/>
    <property type="match status" value="1"/>
</dbReference>
<dbReference type="InterPro" id="IPR045270">
    <property type="entry name" value="STKc_AGC"/>
</dbReference>
<sequence>MAGDGNCSREDAIPSGGDSQGNGIADSPAGSAPKLEGASNASGDVQVGGKGEPPTAARKAGPGEFDLLKVIGMGAFGKVLQVRSRRNGQILAMKCISKKMLARRNHTTYMQAERDIMTKVVHPFVVALQCAFQTEHKLFLVMEYLPGGELFFHLSKKGLFLEDYAKFYAAEMVLALEFLHGKGIIHRDLKPENLLLGADGHICVTDFGLAKELTHDEDEGLKTICGTNEYMAPEMILRKGYGKAVDWWSMGALVYEMTAGYPPFQGKTPKDLNRKILNERVSLPKWLSPTAHQVLRGFLERNVSRRLGAKKTTMFDIGGATAVKHHPFFEGIDWVKLVALQVEPPLKPELVSTTDTSNFATEFIDMALPRSLSQESLLSHAGSLEPPGSEEVGGMFRGFSFVADSFIEEGDWQQGQGNGFSFAQGGGDGPSAGPPKKVKGKRIRKKGKAKAMQAGASAKAPDVPTESARSEHGDEDRSLPLCGAVREQDVPKPVFVREPVGGVESKPSTLAALLKAQLKDKPPNAAVSKKEPSRANVWGVSSLPAPAPVPIPAGPPQAKGRPSPARRLPTQDSKGLPGHHADASGTFVWKRPV</sequence>
<evidence type="ECO:0000256" key="8">
    <source>
        <dbReference type="SAM" id="MobiDB-lite"/>
    </source>
</evidence>
<keyword evidence="5 11" id="KW-0418">Kinase</keyword>
<evidence type="ECO:0000256" key="5">
    <source>
        <dbReference type="ARBA" id="ARBA00022777"/>
    </source>
</evidence>
<feature type="binding site" evidence="7">
    <location>
        <position position="94"/>
    </location>
    <ligand>
        <name>ATP</name>
        <dbReference type="ChEBI" id="CHEBI:30616"/>
    </ligand>
</feature>
<dbReference type="PROSITE" id="PS00107">
    <property type="entry name" value="PROTEIN_KINASE_ATP"/>
    <property type="match status" value="1"/>
</dbReference>
<gene>
    <name evidence="11" type="primary">S6K</name>
    <name evidence="11" type="ORF">Esi_0003_0265</name>
</gene>
<dbReference type="SUPFAM" id="SSF56112">
    <property type="entry name" value="Protein kinase-like (PK-like)"/>
    <property type="match status" value="1"/>
</dbReference>
<dbReference type="FunFam" id="3.30.200.20:FF:000042">
    <property type="entry name" value="Aurora kinase A"/>
    <property type="match status" value="1"/>
</dbReference>
<dbReference type="GO" id="GO:0005524">
    <property type="term" value="F:ATP binding"/>
    <property type="evidence" value="ECO:0007669"/>
    <property type="project" value="UniProtKB-UniRule"/>
</dbReference>
<evidence type="ECO:0000256" key="6">
    <source>
        <dbReference type="ARBA" id="ARBA00022840"/>
    </source>
</evidence>
<dbReference type="InterPro" id="IPR011009">
    <property type="entry name" value="Kinase-like_dom_sf"/>
</dbReference>
<organism evidence="11 12">
    <name type="scientific">Ectocarpus siliculosus</name>
    <name type="common">Brown alga</name>
    <name type="synonym">Conferva siliculosa</name>
    <dbReference type="NCBI Taxonomy" id="2880"/>
    <lineage>
        <taxon>Eukaryota</taxon>
        <taxon>Sar</taxon>
        <taxon>Stramenopiles</taxon>
        <taxon>Ochrophyta</taxon>
        <taxon>PX clade</taxon>
        <taxon>Phaeophyceae</taxon>
        <taxon>Ectocarpales</taxon>
        <taxon>Ectocarpaceae</taxon>
        <taxon>Ectocarpus</taxon>
    </lineage>
</organism>
<dbReference type="FunFam" id="1.10.510.10:FF:000008">
    <property type="entry name" value="Non-specific serine/threonine protein kinase"/>
    <property type="match status" value="1"/>
</dbReference>
<dbReference type="InterPro" id="IPR008271">
    <property type="entry name" value="Ser/Thr_kinase_AS"/>
</dbReference>
<dbReference type="InterPro" id="IPR000961">
    <property type="entry name" value="AGC-kinase_C"/>
</dbReference>
<dbReference type="PROSITE" id="PS00108">
    <property type="entry name" value="PROTEIN_KINASE_ST"/>
    <property type="match status" value="1"/>
</dbReference>
<evidence type="ECO:0000256" key="4">
    <source>
        <dbReference type="ARBA" id="ARBA00022741"/>
    </source>
</evidence>
<keyword evidence="3" id="KW-0808">Transferase</keyword>
<dbReference type="eggNOG" id="KOG0598">
    <property type="taxonomic scope" value="Eukaryota"/>
</dbReference>
<evidence type="ECO:0000256" key="3">
    <source>
        <dbReference type="ARBA" id="ARBA00022679"/>
    </source>
</evidence>
<evidence type="ECO:0000256" key="2">
    <source>
        <dbReference type="ARBA" id="ARBA00022553"/>
    </source>
</evidence>
<dbReference type="PROSITE" id="PS50011">
    <property type="entry name" value="PROTEIN_KINASE_DOM"/>
    <property type="match status" value="1"/>
</dbReference>
<dbReference type="InterPro" id="IPR017441">
    <property type="entry name" value="Protein_kinase_ATP_BS"/>
</dbReference>
<protein>
    <submittedName>
        <fullName evidence="11">Ribosomal protein S6 kinase</fullName>
    </submittedName>
</protein>
<dbReference type="InParanoid" id="D7FW58"/>
<feature type="region of interest" description="Disordered" evidence="8">
    <location>
        <begin position="1"/>
        <end position="60"/>
    </location>
</feature>
<dbReference type="OrthoDB" id="63267at2759"/>
<feature type="region of interest" description="Disordered" evidence="8">
    <location>
        <begin position="517"/>
        <end position="593"/>
    </location>
</feature>
<keyword evidence="6 7" id="KW-0067">ATP-binding</keyword>
<dbReference type="Gene3D" id="1.10.510.10">
    <property type="entry name" value="Transferase(Phosphotransferase) domain 1"/>
    <property type="match status" value="1"/>
</dbReference>
<dbReference type="EMBL" id="FN648486">
    <property type="protein sequence ID" value="CBJ25578.1"/>
    <property type="molecule type" value="Genomic_DNA"/>
</dbReference>
<dbReference type="PANTHER" id="PTHR24351">
    <property type="entry name" value="RIBOSOMAL PROTEIN S6 KINASE"/>
    <property type="match status" value="1"/>
</dbReference>
<feature type="domain" description="Protein kinase" evidence="9">
    <location>
        <begin position="65"/>
        <end position="329"/>
    </location>
</feature>
<name>D7FW58_ECTSI</name>
<keyword evidence="1" id="KW-0723">Serine/threonine-protein kinase</keyword>
<accession>D7FW58</accession>
<dbReference type="PROSITE" id="PS51285">
    <property type="entry name" value="AGC_KINASE_CTER"/>
    <property type="match status" value="1"/>
</dbReference>
<dbReference type="Proteomes" id="UP000002630">
    <property type="component" value="Linkage Group LG02"/>
</dbReference>
<proteinExistence type="predicted"/>
<feature type="region of interest" description="Disordered" evidence="8">
    <location>
        <begin position="416"/>
        <end position="482"/>
    </location>
</feature>
<dbReference type="InterPro" id="IPR017892">
    <property type="entry name" value="Pkinase_C"/>
</dbReference>
<dbReference type="SMART" id="SM00220">
    <property type="entry name" value="S_TKc"/>
    <property type="match status" value="1"/>
</dbReference>
<keyword evidence="4 7" id="KW-0547">Nucleotide-binding</keyword>
<feature type="domain" description="AGC-kinase C-terminal" evidence="10">
    <location>
        <begin position="330"/>
        <end position="411"/>
    </location>
</feature>
<dbReference type="CDD" id="cd05123">
    <property type="entry name" value="STKc_AGC"/>
    <property type="match status" value="1"/>
</dbReference>
<dbReference type="Pfam" id="PF00433">
    <property type="entry name" value="Pkinase_C"/>
    <property type="match status" value="1"/>
</dbReference>
<feature type="compositionally biased region" description="Basic and acidic residues" evidence="8">
    <location>
        <begin position="468"/>
        <end position="478"/>
    </location>
</feature>
<feature type="compositionally biased region" description="Basic residues" evidence="8">
    <location>
        <begin position="436"/>
        <end position="449"/>
    </location>
</feature>
<dbReference type="InterPro" id="IPR000719">
    <property type="entry name" value="Prot_kinase_dom"/>
</dbReference>
<keyword evidence="12" id="KW-1185">Reference proteome</keyword>
<dbReference type="EMBL" id="FN649727">
    <property type="protein sequence ID" value="CBJ25578.1"/>
    <property type="molecule type" value="Genomic_DNA"/>
</dbReference>
<evidence type="ECO:0000313" key="12">
    <source>
        <dbReference type="Proteomes" id="UP000002630"/>
    </source>
</evidence>
<keyword evidence="2" id="KW-0597">Phosphoprotein</keyword>
<dbReference type="Pfam" id="PF00069">
    <property type="entry name" value="Pkinase"/>
    <property type="match status" value="1"/>
</dbReference>
<feature type="compositionally biased region" description="Low complexity" evidence="8">
    <location>
        <begin position="450"/>
        <end position="460"/>
    </location>
</feature>
<dbReference type="STRING" id="2880.D7FW58"/>
<dbReference type="SMART" id="SM00133">
    <property type="entry name" value="S_TK_X"/>
    <property type="match status" value="1"/>
</dbReference>
<dbReference type="OMA" id="YQTHYEI"/>
<reference evidence="11 12" key="1">
    <citation type="journal article" date="2010" name="Nature">
        <title>The Ectocarpus genome and the independent evolution of multicellularity in brown algae.</title>
        <authorList>
            <person name="Cock J.M."/>
            <person name="Sterck L."/>
            <person name="Rouze P."/>
            <person name="Scornet D."/>
            <person name="Allen A.E."/>
            <person name="Amoutzias G."/>
            <person name="Anthouard V."/>
            <person name="Artiguenave F."/>
            <person name="Aury J.M."/>
            <person name="Badger J.H."/>
            <person name="Beszteri B."/>
            <person name="Billiau K."/>
            <person name="Bonnet E."/>
            <person name="Bothwell J.H."/>
            <person name="Bowler C."/>
            <person name="Boyen C."/>
            <person name="Brownlee C."/>
            <person name="Carrano C.J."/>
            <person name="Charrier B."/>
            <person name="Cho G.Y."/>
            <person name="Coelho S.M."/>
            <person name="Collen J."/>
            <person name="Corre E."/>
            <person name="Da Silva C."/>
            <person name="Delage L."/>
            <person name="Delaroque N."/>
            <person name="Dittami S.M."/>
            <person name="Doulbeau S."/>
            <person name="Elias M."/>
            <person name="Farnham G."/>
            <person name="Gachon C.M."/>
            <person name="Gschloessl B."/>
            <person name="Heesch S."/>
            <person name="Jabbari K."/>
            <person name="Jubin C."/>
            <person name="Kawai H."/>
            <person name="Kimura K."/>
            <person name="Kloareg B."/>
            <person name="Kupper F.C."/>
            <person name="Lang D."/>
            <person name="Le Bail A."/>
            <person name="Leblanc C."/>
            <person name="Lerouge P."/>
            <person name="Lohr M."/>
            <person name="Lopez P.J."/>
            <person name="Martens C."/>
            <person name="Maumus F."/>
            <person name="Michel G."/>
            <person name="Miranda-Saavedra D."/>
            <person name="Morales J."/>
            <person name="Moreau H."/>
            <person name="Motomura T."/>
            <person name="Nagasato C."/>
            <person name="Napoli C.A."/>
            <person name="Nelson D.R."/>
            <person name="Nyvall-Collen P."/>
            <person name="Peters A.F."/>
            <person name="Pommier C."/>
            <person name="Potin P."/>
            <person name="Poulain J."/>
            <person name="Quesneville H."/>
            <person name="Read B."/>
            <person name="Rensing S.A."/>
            <person name="Ritter A."/>
            <person name="Rousvoal S."/>
            <person name="Samanta M."/>
            <person name="Samson G."/>
            <person name="Schroeder D.C."/>
            <person name="Segurens B."/>
            <person name="Strittmatter M."/>
            <person name="Tonon T."/>
            <person name="Tregear J.W."/>
            <person name="Valentin K."/>
            <person name="von Dassow P."/>
            <person name="Yamagishi T."/>
            <person name="Van de Peer Y."/>
            <person name="Wincker P."/>
        </authorList>
    </citation>
    <scope>NUCLEOTIDE SEQUENCE [LARGE SCALE GENOMIC DNA]</scope>
    <source>
        <strain evidence="12">Ec32 / CCAP1310/4</strain>
    </source>
</reference>
<evidence type="ECO:0000256" key="7">
    <source>
        <dbReference type="PROSITE-ProRule" id="PRU10141"/>
    </source>
</evidence>
<feature type="compositionally biased region" description="Pro residues" evidence="8">
    <location>
        <begin position="545"/>
        <end position="555"/>
    </location>
</feature>
<dbReference type="GO" id="GO:0004674">
    <property type="term" value="F:protein serine/threonine kinase activity"/>
    <property type="evidence" value="ECO:0007669"/>
    <property type="project" value="UniProtKB-KW"/>
</dbReference>